<dbReference type="Proteomes" id="UP000646833">
    <property type="component" value="Unassembled WGS sequence"/>
</dbReference>
<sequence>MTDEELEEFQDAVEKQGEELRDALAEDLGGDPDDYRKRPVADGGE</sequence>
<gene>
    <name evidence="2" type="ORF">GCM10007209_38460</name>
</gene>
<feature type="compositionally biased region" description="Basic and acidic residues" evidence="1">
    <location>
        <begin position="33"/>
        <end position="45"/>
    </location>
</feature>
<evidence type="ECO:0000256" key="1">
    <source>
        <dbReference type="SAM" id="MobiDB-lite"/>
    </source>
</evidence>
<dbReference type="EMBL" id="BMCI01000011">
    <property type="protein sequence ID" value="GGC72805.1"/>
    <property type="molecule type" value="Genomic_DNA"/>
</dbReference>
<protein>
    <submittedName>
        <fullName evidence="2">Uncharacterized protein</fullName>
    </submittedName>
</protein>
<proteinExistence type="predicted"/>
<accession>A0A830EAY1</accession>
<organism evidence="2 3">
    <name type="scientific">Haloferax sulfurifontis</name>
    <dbReference type="NCBI Taxonomy" id="255616"/>
    <lineage>
        <taxon>Archaea</taxon>
        <taxon>Methanobacteriati</taxon>
        <taxon>Methanobacteriota</taxon>
        <taxon>Stenosarchaea group</taxon>
        <taxon>Halobacteria</taxon>
        <taxon>Halobacteriales</taxon>
        <taxon>Haloferacaceae</taxon>
        <taxon>Haloferax</taxon>
    </lineage>
</organism>
<dbReference type="AlphaFoldDB" id="A0A830EAY1"/>
<reference evidence="2" key="1">
    <citation type="journal article" date="2014" name="Int. J. Syst. Evol. Microbiol.">
        <title>Complete genome sequence of Corynebacterium casei LMG S-19264T (=DSM 44701T), isolated from a smear-ripened cheese.</title>
        <authorList>
            <consortium name="US DOE Joint Genome Institute (JGI-PGF)"/>
            <person name="Walter F."/>
            <person name="Albersmeier A."/>
            <person name="Kalinowski J."/>
            <person name="Ruckert C."/>
        </authorList>
    </citation>
    <scope>NUCLEOTIDE SEQUENCE</scope>
    <source>
        <strain evidence="2">CCM 7217</strain>
    </source>
</reference>
<feature type="region of interest" description="Disordered" evidence="1">
    <location>
        <begin position="25"/>
        <end position="45"/>
    </location>
</feature>
<comment type="caution">
    <text evidence="2">The sequence shown here is derived from an EMBL/GenBank/DDBJ whole genome shotgun (WGS) entry which is preliminary data.</text>
</comment>
<evidence type="ECO:0000313" key="2">
    <source>
        <dbReference type="EMBL" id="GGC72805.1"/>
    </source>
</evidence>
<reference evidence="2" key="2">
    <citation type="submission" date="2020-09" db="EMBL/GenBank/DDBJ databases">
        <authorList>
            <person name="Sun Q."/>
            <person name="Sedlacek I."/>
        </authorList>
    </citation>
    <scope>NUCLEOTIDE SEQUENCE</scope>
    <source>
        <strain evidence="2">CCM 7217</strain>
    </source>
</reference>
<name>A0A830EAY1_9EURY</name>
<dbReference type="RefSeq" id="WP_161618813.1">
    <property type="nucleotide sequence ID" value="NZ_BMCI01000011.1"/>
</dbReference>
<evidence type="ECO:0000313" key="3">
    <source>
        <dbReference type="Proteomes" id="UP000646833"/>
    </source>
</evidence>